<dbReference type="OrthoDB" id="6077599at2759"/>
<dbReference type="InterPro" id="IPR045068">
    <property type="entry name" value="BACURD1-3"/>
</dbReference>
<evidence type="ECO:0000313" key="3">
    <source>
        <dbReference type="Proteomes" id="UP000030745"/>
    </source>
</evidence>
<evidence type="ECO:0000313" key="2">
    <source>
        <dbReference type="EMBL" id="KDO27488.1"/>
    </source>
</evidence>
<dbReference type="PANTHER" id="PTHR11145:SF8">
    <property type="entry name" value="RE57120P"/>
    <property type="match status" value="1"/>
</dbReference>
<feature type="domain" description="BTB" evidence="1">
    <location>
        <begin position="55"/>
        <end position="153"/>
    </location>
</feature>
<evidence type="ECO:0000259" key="1">
    <source>
        <dbReference type="SMART" id="SM00225"/>
    </source>
</evidence>
<gene>
    <name evidence="2" type="ORF">SPRG_07077</name>
</gene>
<dbReference type="InterPro" id="IPR003131">
    <property type="entry name" value="T1-type_BTB"/>
</dbReference>
<dbReference type="Pfam" id="PF02214">
    <property type="entry name" value="BTB_2"/>
    <property type="match status" value="1"/>
</dbReference>
<name>A0A067CAF2_SAPPC</name>
<accession>A0A067CAF2</accession>
<dbReference type="CDD" id="cd18316">
    <property type="entry name" value="BTB_POZ_KCTD-like"/>
    <property type="match status" value="1"/>
</dbReference>
<dbReference type="KEGG" id="spar:SPRG_07077"/>
<organism evidence="2 3">
    <name type="scientific">Saprolegnia parasitica (strain CBS 223.65)</name>
    <dbReference type="NCBI Taxonomy" id="695850"/>
    <lineage>
        <taxon>Eukaryota</taxon>
        <taxon>Sar</taxon>
        <taxon>Stramenopiles</taxon>
        <taxon>Oomycota</taxon>
        <taxon>Saprolegniomycetes</taxon>
        <taxon>Saprolegniales</taxon>
        <taxon>Saprolegniaceae</taxon>
        <taxon>Saprolegnia</taxon>
    </lineage>
</organism>
<dbReference type="Proteomes" id="UP000030745">
    <property type="component" value="Unassembled WGS sequence"/>
</dbReference>
<dbReference type="Gene3D" id="2.60.120.920">
    <property type="match status" value="1"/>
</dbReference>
<sequence>MTFSASTASDAFEARWAELRTLLSPEVQGPFDAFVTDVVSALRDTQRSTVAPPTEIVTLNVGGTRFATLRETLLRFEDGYFHALLQWPPNDNGEYFLDFDPALFAPIMTYLRSGHLPLDHIPGDAQADFYKLFDFLQLPPLAAWDAAHCHDDILLSAGDTVMGKQRGSNAFVGAVAVTPLRRFCVSAKTASSFEVGYCPREASREEGTTVHGYVLSIEIHSAGEIHAVLKAYPAKSPKPLPPVVVPPFKATSSATTVIVTRDDDSISFEVNGVLLDQHFTDVPSTLALYPAARLWNVQQRLQITA</sequence>
<dbReference type="SUPFAM" id="SSF54695">
    <property type="entry name" value="POZ domain"/>
    <property type="match status" value="1"/>
</dbReference>
<reference evidence="2 3" key="1">
    <citation type="journal article" date="2013" name="PLoS Genet.">
        <title>Distinctive expansion of potential virulence genes in the genome of the oomycete fish pathogen Saprolegnia parasitica.</title>
        <authorList>
            <person name="Jiang R.H."/>
            <person name="de Bruijn I."/>
            <person name="Haas B.J."/>
            <person name="Belmonte R."/>
            <person name="Lobach L."/>
            <person name="Christie J."/>
            <person name="van den Ackerveken G."/>
            <person name="Bottin A."/>
            <person name="Bulone V."/>
            <person name="Diaz-Moreno S.M."/>
            <person name="Dumas B."/>
            <person name="Fan L."/>
            <person name="Gaulin E."/>
            <person name="Govers F."/>
            <person name="Grenville-Briggs L.J."/>
            <person name="Horner N.R."/>
            <person name="Levin J.Z."/>
            <person name="Mammella M."/>
            <person name="Meijer H.J."/>
            <person name="Morris P."/>
            <person name="Nusbaum C."/>
            <person name="Oome S."/>
            <person name="Phillips A.J."/>
            <person name="van Rooyen D."/>
            <person name="Rzeszutek E."/>
            <person name="Saraiva M."/>
            <person name="Secombes C.J."/>
            <person name="Seidl M.F."/>
            <person name="Snel B."/>
            <person name="Stassen J.H."/>
            <person name="Sykes S."/>
            <person name="Tripathy S."/>
            <person name="van den Berg H."/>
            <person name="Vega-Arreguin J.C."/>
            <person name="Wawra S."/>
            <person name="Young S.K."/>
            <person name="Zeng Q."/>
            <person name="Dieguez-Uribeondo J."/>
            <person name="Russ C."/>
            <person name="Tyler B.M."/>
            <person name="van West P."/>
        </authorList>
    </citation>
    <scope>NUCLEOTIDE SEQUENCE [LARGE SCALE GENOMIC DNA]</scope>
    <source>
        <strain evidence="2 3">CBS 223.65</strain>
    </source>
</reference>
<dbReference type="InterPro" id="IPR043136">
    <property type="entry name" value="B30.2/SPRY_sf"/>
</dbReference>
<dbReference type="Gene3D" id="3.30.710.10">
    <property type="entry name" value="Potassium Channel Kv1.1, Chain A"/>
    <property type="match status" value="1"/>
</dbReference>
<dbReference type="AlphaFoldDB" id="A0A067CAF2"/>
<dbReference type="PANTHER" id="PTHR11145">
    <property type="entry name" value="BTB/POZ DOMAIN-CONTAINING ADAPTER FOR CUL3-MEDIATED RHOA DEGRADATION PROTEIN FAMILY MEMBER"/>
    <property type="match status" value="1"/>
</dbReference>
<dbReference type="VEuPathDB" id="FungiDB:SPRG_07077"/>
<protein>
    <recommendedName>
        <fullName evidence="1">BTB domain-containing protein</fullName>
    </recommendedName>
</protein>
<dbReference type="SMART" id="SM00225">
    <property type="entry name" value="BTB"/>
    <property type="match status" value="1"/>
</dbReference>
<keyword evidence="3" id="KW-1185">Reference proteome</keyword>
<dbReference type="GeneID" id="24129382"/>
<dbReference type="OMA" id="RFATFHE"/>
<dbReference type="EMBL" id="KK583217">
    <property type="protein sequence ID" value="KDO27488.1"/>
    <property type="molecule type" value="Genomic_DNA"/>
</dbReference>
<proteinExistence type="predicted"/>
<dbReference type="InterPro" id="IPR011333">
    <property type="entry name" value="SKP1/BTB/POZ_sf"/>
</dbReference>
<dbReference type="RefSeq" id="XP_012201923.1">
    <property type="nucleotide sequence ID" value="XM_012346533.1"/>
</dbReference>
<dbReference type="GO" id="GO:0051260">
    <property type="term" value="P:protein homooligomerization"/>
    <property type="evidence" value="ECO:0007669"/>
    <property type="project" value="InterPro"/>
</dbReference>
<dbReference type="InterPro" id="IPR000210">
    <property type="entry name" value="BTB/POZ_dom"/>
</dbReference>